<keyword evidence="4" id="KW-1185">Reference proteome</keyword>
<gene>
    <name evidence="3" type="ORF">EVOR1521_LOCUS2699</name>
</gene>
<organism evidence="3 4">
    <name type="scientific">Effrenium voratum</name>
    <dbReference type="NCBI Taxonomy" id="2562239"/>
    <lineage>
        <taxon>Eukaryota</taxon>
        <taxon>Sar</taxon>
        <taxon>Alveolata</taxon>
        <taxon>Dinophyceae</taxon>
        <taxon>Suessiales</taxon>
        <taxon>Symbiodiniaceae</taxon>
        <taxon>Effrenium</taxon>
    </lineage>
</organism>
<dbReference type="AlphaFoldDB" id="A0AA36HQ08"/>
<name>A0AA36HQ08_9DINO</name>
<sequence>WSCLGFAMLAPMLAGHARWASPIVTGALAKGEYVVPLPYSRWLLRSCGQFSLMTLGAAAHRRWGCCFLAFCCFVAGLNYWRKATYGLRRHADMAAVVLTLLYHSAVAFGLLGAGCAAARTALLVDPQRPLLGVGPWVPALGPAGYLLLTVAFIAMYCRARWFASRNEFHRSTPWHLAVHVTGNLGNLLMYPGLK</sequence>
<keyword evidence="2" id="KW-0732">Signal</keyword>
<evidence type="ECO:0000313" key="4">
    <source>
        <dbReference type="Proteomes" id="UP001178507"/>
    </source>
</evidence>
<feature type="non-terminal residue" evidence="3">
    <location>
        <position position="1"/>
    </location>
</feature>
<evidence type="ECO:0000256" key="2">
    <source>
        <dbReference type="SAM" id="SignalP"/>
    </source>
</evidence>
<dbReference type="Proteomes" id="UP001178507">
    <property type="component" value="Unassembled WGS sequence"/>
</dbReference>
<protein>
    <submittedName>
        <fullName evidence="3">Uncharacterized protein</fullName>
    </submittedName>
</protein>
<evidence type="ECO:0000256" key="1">
    <source>
        <dbReference type="SAM" id="Phobius"/>
    </source>
</evidence>
<comment type="caution">
    <text evidence="3">The sequence shown here is derived from an EMBL/GenBank/DDBJ whole genome shotgun (WGS) entry which is preliminary data.</text>
</comment>
<proteinExistence type="predicted"/>
<accession>A0AA36HQ08</accession>
<feature type="signal peptide" evidence="2">
    <location>
        <begin position="1"/>
        <end position="19"/>
    </location>
</feature>
<keyword evidence="1" id="KW-0472">Membrane</keyword>
<evidence type="ECO:0000313" key="3">
    <source>
        <dbReference type="EMBL" id="CAJ1372670.1"/>
    </source>
</evidence>
<keyword evidence="1" id="KW-0812">Transmembrane</keyword>
<feature type="transmembrane region" description="Helical" evidence="1">
    <location>
        <begin position="100"/>
        <end position="124"/>
    </location>
</feature>
<keyword evidence="1" id="KW-1133">Transmembrane helix</keyword>
<dbReference type="EMBL" id="CAUJNA010000151">
    <property type="protein sequence ID" value="CAJ1372670.1"/>
    <property type="molecule type" value="Genomic_DNA"/>
</dbReference>
<feature type="transmembrane region" description="Helical" evidence="1">
    <location>
        <begin position="136"/>
        <end position="157"/>
    </location>
</feature>
<reference evidence="3" key="1">
    <citation type="submission" date="2023-08" db="EMBL/GenBank/DDBJ databases">
        <authorList>
            <person name="Chen Y."/>
            <person name="Shah S."/>
            <person name="Dougan E. K."/>
            <person name="Thang M."/>
            <person name="Chan C."/>
        </authorList>
    </citation>
    <scope>NUCLEOTIDE SEQUENCE</scope>
</reference>
<feature type="chain" id="PRO_5041245597" evidence="2">
    <location>
        <begin position="20"/>
        <end position="194"/>
    </location>
</feature>
<feature type="transmembrane region" description="Helical" evidence="1">
    <location>
        <begin position="61"/>
        <end position="80"/>
    </location>
</feature>